<dbReference type="InParanoid" id="D2VLR3"/>
<dbReference type="eggNOG" id="KOG0192">
    <property type="taxonomic scope" value="Eukaryota"/>
</dbReference>
<dbReference type="Pfam" id="PF00069">
    <property type="entry name" value="Pkinase"/>
    <property type="match status" value="1"/>
</dbReference>
<dbReference type="PANTHER" id="PTHR44167:SF24">
    <property type="entry name" value="SERINE_THREONINE-PROTEIN KINASE CHK2"/>
    <property type="match status" value="1"/>
</dbReference>
<dbReference type="PROSITE" id="PS50088">
    <property type="entry name" value="ANK_REPEAT"/>
    <property type="match status" value="1"/>
</dbReference>
<dbReference type="InterPro" id="IPR002110">
    <property type="entry name" value="Ankyrin_rpt"/>
</dbReference>
<feature type="repeat" description="ANK" evidence="1">
    <location>
        <begin position="49"/>
        <end position="70"/>
    </location>
</feature>
<reference evidence="3 4" key="1">
    <citation type="journal article" date="2010" name="Cell">
        <title>The genome of Naegleria gruberi illuminates early eukaryotic versatility.</title>
        <authorList>
            <person name="Fritz-Laylin L.K."/>
            <person name="Prochnik S.E."/>
            <person name="Ginger M.L."/>
            <person name="Dacks J.B."/>
            <person name="Carpenter M.L."/>
            <person name="Field M.C."/>
            <person name="Kuo A."/>
            <person name="Paredez A."/>
            <person name="Chapman J."/>
            <person name="Pham J."/>
            <person name="Shu S."/>
            <person name="Neupane R."/>
            <person name="Cipriano M."/>
            <person name="Mancuso J."/>
            <person name="Tu H."/>
            <person name="Salamov A."/>
            <person name="Lindquist E."/>
            <person name="Shapiro H."/>
            <person name="Lucas S."/>
            <person name="Grigoriev I.V."/>
            <person name="Cande W.Z."/>
            <person name="Fulton C."/>
            <person name="Rokhsar D.S."/>
            <person name="Dawson S.C."/>
        </authorList>
    </citation>
    <scope>NUCLEOTIDE SEQUENCE [LARGE SCALE GENOMIC DNA]</scope>
    <source>
        <strain evidence="3 4">NEG-M</strain>
    </source>
</reference>
<accession>D2VLR3</accession>
<dbReference type="GO" id="GO:0005524">
    <property type="term" value="F:ATP binding"/>
    <property type="evidence" value="ECO:0007669"/>
    <property type="project" value="InterPro"/>
</dbReference>
<evidence type="ECO:0000313" key="4">
    <source>
        <dbReference type="Proteomes" id="UP000006671"/>
    </source>
</evidence>
<dbReference type="SMART" id="SM00248">
    <property type="entry name" value="ANK"/>
    <property type="match status" value="1"/>
</dbReference>
<dbReference type="RefSeq" id="XP_002674929.1">
    <property type="nucleotide sequence ID" value="XM_002674883.1"/>
</dbReference>
<dbReference type="EMBL" id="GG738881">
    <property type="protein sequence ID" value="EFC42185.1"/>
    <property type="molecule type" value="Genomic_DNA"/>
</dbReference>
<dbReference type="PROSITE" id="PS50011">
    <property type="entry name" value="PROTEIN_KINASE_DOM"/>
    <property type="match status" value="1"/>
</dbReference>
<dbReference type="Gene3D" id="1.25.40.20">
    <property type="entry name" value="Ankyrin repeat-containing domain"/>
    <property type="match status" value="1"/>
</dbReference>
<evidence type="ECO:0000259" key="2">
    <source>
        <dbReference type="PROSITE" id="PS50011"/>
    </source>
</evidence>
<dbReference type="SUPFAM" id="SSF48403">
    <property type="entry name" value="Ankyrin repeat"/>
    <property type="match status" value="1"/>
</dbReference>
<proteinExistence type="predicted"/>
<sequence length="506" mass="58490">MRRGVEVVDKHKILQVVEDGNVAELLKFDLAPIINDFYFNSYQFKVFSLGKTLLYVACERGHLEIVKLLLTVPNVDVNLGSKVLYKQKKYEYDKLPNSHIIVFKDIINIIAPKFLENVLLNEEFIRSLNNSESEILQLLIDKLIYNPEITFTTIKQKLFVLFILDKVSNEMSKFQNELLESIISMIDMKSVLNIVYTITNYQNRDSDNNNSYLNQIKEYCLDFVAFYSNTPEYDQYFENNDRAIPYFKTLVKRRSYPKINVNMNSVEPLKVSKHPGIVKLIHYEENDNNVQLFLELMKSFKDETNSFNDFGGQGYGQIFQIMFIALKIAQTLEFLHSEKIYHHDLKPSNILYSTITINGIEYVNDVKLTDFSVAKESAKYLTTLTSIYGTAGYMPPEIAEMVTGAEIGNTKVDAFSFGVTLNMLLTNQSIVRTKDSNTQLLKINFVSVEELCKHYPCLTEEQAKLIHTLGSKCVEYNFKSRPEFKEIVNSLLDVVFSLFNSFKTRQ</sequence>
<keyword evidence="4" id="KW-1185">Reference proteome</keyword>
<dbReference type="InterPro" id="IPR000719">
    <property type="entry name" value="Prot_kinase_dom"/>
</dbReference>
<dbReference type="VEuPathDB" id="AmoebaDB:NAEGRDRAFT_69871"/>
<dbReference type="KEGG" id="ngr:NAEGRDRAFT_69871"/>
<dbReference type="InterPro" id="IPR036770">
    <property type="entry name" value="Ankyrin_rpt-contain_sf"/>
</dbReference>
<dbReference type="SUPFAM" id="SSF56112">
    <property type="entry name" value="Protein kinase-like (PK-like)"/>
    <property type="match status" value="1"/>
</dbReference>
<dbReference type="OrthoDB" id="4062651at2759"/>
<dbReference type="AlphaFoldDB" id="D2VLR3"/>
<protein>
    <submittedName>
        <fullName evidence="3">Predicted protein</fullName>
    </submittedName>
</protein>
<dbReference type="PROSITE" id="PS50297">
    <property type="entry name" value="ANK_REP_REGION"/>
    <property type="match status" value="1"/>
</dbReference>
<dbReference type="CDD" id="cd00180">
    <property type="entry name" value="PKc"/>
    <property type="match status" value="1"/>
</dbReference>
<dbReference type="STRING" id="5762.D2VLR3"/>
<dbReference type="GO" id="GO:0004672">
    <property type="term" value="F:protein kinase activity"/>
    <property type="evidence" value="ECO:0007669"/>
    <property type="project" value="InterPro"/>
</dbReference>
<dbReference type="Gene3D" id="1.10.510.10">
    <property type="entry name" value="Transferase(Phosphotransferase) domain 1"/>
    <property type="match status" value="1"/>
</dbReference>
<name>D2VLR3_NAEGR</name>
<dbReference type="InterPro" id="IPR008271">
    <property type="entry name" value="Ser/Thr_kinase_AS"/>
</dbReference>
<dbReference type="SMART" id="SM00220">
    <property type="entry name" value="S_TKc"/>
    <property type="match status" value="1"/>
</dbReference>
<dbReference type="Pfam" id="PF00023">
    <property type="entry name" value="Ank"/>
    <property type="match status" value="1"/>
</dbReference>
<dbReference type="PROSITE" id="PS00108">
    <property type="entry name" value="PROTEIN_KINASE_ST"/>
    <property type="match status" value="1"/>
</dbReference>
<gene>
    <name evidence="3" type="ORF">NAEGRDRAFT_69871</name>
</gene>
<dbReference type="GeneID" id="8855557"/>
<evidence type="ECO:0000256" key="1">
    <source>
        <dbReference type="PROSITE-ProRule" id="PRU00023"/>
    </source>
</evidence>
<feature type="domain" description="Protein kinase" evidence="2">
    <location>
        <begin position="210"/>
        <end position="496"/>
    </location>
</feature>
<dbReference type="InterPro" id="IPR011009">
    <property type="entry name" value="Kinase-like_dom_sf"/>
</dbReference>
<dbReference type="Proteomes" id="UP000006671">
    <property type="component" value="Unassembled WGS sequence"/>
</dbReference>
<dbReference type="PANTHER" id="PTHR44167">
    <property type="entry name" value="OVARIAN-SPECIFIC SERINE/THREONINE-PROTEIN KINASE LOK-RELATED"/>
    <property type="match status" value="1"/>
</dbReference>
<keyword evidence="1" id="KW-0040">ANK repeat</keyword>
<organism evidence="4">
    <name type="scientific">Naegleria gruberi</name>
    <name type="common">Amoeba</name>
    <dbReference type="NCBI Taxonomy" id="5762"/>
    <lineage>
        <taxon>Eukaryota</taxon>
        <taxon>Discoba</taxon>
        <taxon>Heterolobosea</taxon>
        <taxon>Tetramitia</taxon>
        <taxon>Eutetramitia</taxon>
        <taxon>Vahlkampfiidae</taxon>
        <taxon>Naegleria</taxon>
    </lineage>
</organism>
<evidence type="ECO:0000313" key="3">
    <source>
        <dbReference type="EMBL" id="EFC42185.1"/>
    </source>
</evidence>